<evidence type="ECO:0000313" key="1">
    <source>
        <dbReference type="EMBL" id="XAY06869.1"/>
    </source>
</evidence>
<dbReference type="EMBL" id="CP114014">
    <property type="protein sequence ID" value="XAY06869.1"/>
    <property type="molecule type" value="Genomic_DNA"/>
</dbReference>
<proteinExistence type="predicted"/>
<dbReference type="PROSITE" id="PS51257">
    <property type="entry name" value="PROKAR_LIPOPROTEIN"/>
    <property type="match status" value="1"/>
</dbReference>
<accession>A0AAU7AYZ4</accession>
<sequence>MPKTLLTLATVLALTAAGCGSDTPERQNARQTPGAQVDRVPAEVYAMPDHYNNVASKCDRHGHRIFITSNKDQAPSNLVVIADPSCGR</sequence>
<name>A0AAU7AYZ4_9ACTN</name>
<gene>
    <name evidence="1" type="ORF">DSM112329_03747</name>
</gene>
<dbReference type="KEGG" id="parq:DSM112329_03747"/>
<protein>
    <recommendedName>
        <fullName evidence="2">Secreted protein</fullName>
    </recommendedName>
</protein>
<organism evidence="1">
    <name type="scientific">Paraconexibacter sp. AEG42_29</name>
    <dbReference type="NCBI Taxonomy" id="2997339"/>
    <lineage>
        <taxon>Bacteria</taxon>
        <taxon>Bacillati</taxon>
        <taxon>Actinomycetota</taxon>
        <taxon>Thermoleophilia</taxon>
        <taxon>Solirubrobacterales</taxon>
        <taxon>Paraconexibacteraceae</taxon>
        <taxon>Paraconexibacter</taxon>
    </lineage>
</organism>
<reference evidence="1" key="1">
    <citation type="submission" date="2022-12" db="EMBL/GenBank/DDBJ databases">
        <title>Paraconexibacter alkalitolerans sp. nov. and Baekduia alba sp. nov., isolated from soil and emended description of the genera Paraconexibacter (Chun et al., 2020) and Baekduia (An et al., 2020).</title>
        <authorList>
            <person name="Vieira S."/>
            <person name="Huber K.J."/>
            <person name="Geppert A."/>
            <person name="Wolf J."/>
            <person name="Neumann-Schaal M."/>
            <person name="Muesken M."/>
            <person name="Overmann J."/>
        </authorList>
    </citation>
    <scope>NUCLEOTIDE SEQUENCE</scope>
    <source>
        <strain evidence="1">AEG42_29</strain>
    </source>
</reference>
<evidence type="ECO:0008006" key="2">
    <source>
        <dbReference type="Google" id="ProtNLM"/>
    </source>
</evidence>
<dbReference type="AlphaFoldDB" id="A0AAU7AYZ4"/>
<dbReference type="RefSeq" id="WP_354698083.1">
    <property type="nucleotide sequence ID" value="NZ_CP114014.1"/>
</dbReference>